<protein>
    <submittedName>
        <fullName evidence="1">Uncharacterized protein</fullName>
    </submittedName>
</protein>
<reference evidence="1" key="2">
    <citation type="journal article" date="2015" name="Fish Shellfish Immunol.">
        <title>Early steps in the European eel (Anguilla anguilla)-Vibrio vulnificus interaction in the gills: Role of the RtxA13 toxin.</title>
        <authorList>
            <person name="Callol A."/>
            <person name="Pajuelo D."/>
            <person name="Ebbesson L."/>
            <person name="Teles M."/>
            <person name="MacKenzie S."/>
            <person name="Amaro C."/>
        </authorList>
    </citation>
    <scope>NUCLEOTIDE SEQUENCE</scope>
</reference>
<proteinExistence type="predicted"/>
<evidence type="ECO:0000313" key="1">
    <source>
        <dbReference type="EMBL" id="JAI03122.1"/>
    </source>
</evidence>
<reference evidence="1" key="1">
    <citation type="submission" date="2014-11" db="EMBL/GenBank/DDBJ databases">
        <authorList>
            <person name="Amaro Gonzalez C."/>
        </authorList>
    </citation>
    <scope>NUCLEOTIDE SEQUENCE</scope>
</reference>
<sequence length="86" mass="9435">MTGFYGQVRLQSATFGHVNHWDVLHQEGYTQGKHPIPTAISVGGSLMFRGCFAASDPGAFVKINDIMNSKYWDNSAKTPKLTSKST</sequence>
<accession>A0A0E9XL18</accession>
<dbReference type="EMBL" id="GBXM01005456">
    <property type="protein sequence ID" value="JAI03122.1"/>
    <property type="molecule type" value="Transcribed_RNA"/>
</dbReference>
<name>A0A0E9XL18_ANGAN</name>
<organism evidence="1">
    <name type="scientific">Anguilla anguilla</name>
    <name type="common">European freshwater eel</name>
    <name type="synonym">Muraena anguilla</name>
    <dbReference type="NCBI Taxonomy" id="7936"/>
    <lineage>
        <taxon>Eukaryota</taxon>
        <taxon>Metazoa</taxon>
        <taxon>Chordata</taxon>
        <taxon>Craniata</taxon>
        <taxon>Vertebrata</taxon>
        <taxon>Euteleostomi</taxon>
        <taxon>Actinopterygii</taxon>
        <taxon>Neopterygii</taxon>
        <taxon>Teleostei</taxon>
        <taxon>Anguilliformes</taxon>
        <taxon>Anguillidae</taxon>
        <taxon>Anguilla</taxon>
    </lineage>
</organism>
<dbReference type="AlphaFoldDB" id="A0A0E9XL18"/>